<dbReference type="OrthoDB" id="9799649at2"/>
<dbReference type="RefSeq" id="WP_047003933.1">
    <property type="nucleotide sequence ID" value="NZ_LBHB01000002.1"/>
</dbReference>
<dbReference type="AlphaFoldDB" id="A0A0G9MUP7"/>
<feature type="transmembrane region" description="Helical" evidence="5">
    <location>
        <begin position="146"/>
        <end position="164"/>
    </location>
</feature>
<keyword evidence="4 5" id="KW-0472">Membrane</keyword>
<dbReference type="PATRIC" id="fig|1581420.6.peg.1751"/>
<protein>
    <submittedName>
        <fullName evidence="6">Cobalt transporter</fullName>
    </submittedName>
</protein>
<feature type="transmembrane region" description="Helical" evidence="5">
    <location>
        <begin position="104"/>
        <end position="125"/>
    </location>
</feature>
<comment type="caution">
    <text evidence="6">The sequence shown here is derived from an EMBL/GenBank/DDBJ whole genome shotgun (WGS) entry which is preliminary data.</text>
</comment>
<dbReference type="SUPFAM" id="SSF161111">
    <property type="entry name" value="Cation efflux protein transmembrane domain-like"/>
    <property type="match status" value="1"/>
</dbReference>
<comment type="subcellular location">
    <subcellularLocation>
        <location evidence="1">Membrane</location>
        <topology evidence="1">Multi-pass membrane protein</topology>
    </subcellularLocation>
</comment>
<dbReference type="GO" id="GO:0016020">
    <property type="term" value="C:membrane"/>
    <property type="evidence" value="ECO:0007669"/>
    <property type="project" value="UniProtKB-SubCell"/>
</dbReference>
<reference evidence="6 7" key="1">
    <citation type="submission" date="2015-04" db="EMBL/GenBank/DDBJ databases">
        <title>The draft genome sequence of Erythrobacter luteus KA37.</title>
        <authorList>
            <person name="Zhuang L."/>
            <person name="Liu Y."/>
            <person name="Shao Z."/>
        </authorList>
    </citation>
    <scope>NUCLEOTIDE SEQUENCE [LARGE SCALE GENOMIC DNA]</scope>
    <source>
        <strain evidence="6 7">KA37</strain>
    </source>
</reference>
<dbReference type="InterPro" id="IPR027469">
    <property type="entry name" value="Cation_efflux_TMD_sf"/>
</dbReference>
<feature type="transmembrane region" description="Helical" evidence="5">
    <location>
        <begin position="48"/>
        <end position="66"/>
    </location>
</feature>
<feature type="transmembrane region" description="Helical" evidence="5">
    <location>
        <begin position="15"/>
        <end position="42"/>
    </location>
</feature>
<dbReference type="STRING" id="1581420.AAW00_08525"/>
<name>A0A0G9MUP7_9SPHN</name>
<sequence>MSLAMPSEHALRRTALVVAGLNVAYFAVEVVAAPIIGSVALFADSADFLEDAAVNLLIVLALGWSISARAKLGVVLAAFALLPAFAALWTAWFKISGGGVPEPFALGLIGAGALAVNLVCAAMLARHRGTGGSLGAAAWLAARNDALGNVAIIAAALVTASLWHSFWPDLIVGAALFVLNLDAAGDIYKAARKERRELAA</sequence>
<keyword evidence="7" id="KW-1185">Reference proteome</keyword>
<proteinExistence type="predicted"/>
<keyword evidence="2 5" id="KW-0812">Transmembrane</keyword>
<evidence type="ECO:0000256" key="5">
    <source>
        <dbReference type="SAM" id="Phobius"/>
    </source>
</evidence>
<organism evidence="6 7">
    <name type="scientific">Aurantiacibacter luteus</name>
    <dbReference type="NCBI Taxonomy" id="1581420"/>
    <lineage>
        <taxon>Bacteria</taxon>
        <taxon>Pseudomonadati</taxon>
        <taxon>Pseudomonadota</taxon>
        <taxon>Alphaproteobacteria</taxon>
        <taxon>Sphingomonadales</taxon>
        <taxon>Erythrobacteraceae</taxon>
        <taxon>Aurantiacibacter</taxon>
    </lineage>
</organism>
<dbReference type="EMBL" id="LBHB01000002">
    <property type="protein sequence ID" value="KLE34284.1"/>
    <property type="molecule type" value="Genomic_DNA"/>
</dbReference>
<evidence type="ECO:0000313" key="7">
    <source>
        <dbReference type="Proteomes" id="UP000053464"/>
    </source>
</evidence>
<dbReference type="Proteomes" id="UP000053464">
    <property type="component" value="Unassembled WGS sequence"/>
</dbReference>
<accession>A0A0G9MUP7</accession>
<evidence type="ECO:0000313" key="6">
    <source>
        <dbReference type="EMBL" id="KLE34284.1"/>
    </source>
</evidence>
<gene>
    <name evidence="6" type="ORF">AAW00_08525</name>
</gene>
<evidence type="ECO:0000256" key="4">
    <source>
        <dbReference type="ARBA" id="ARBA00023136"/>
    </source>
</evidence>
<evidence type="ECO:0000256" key="1">
    <source>
        <dbReference type="ARBA" id="ARBA00004141"/>
    </source>
</evidence>
<feature type="transmembrane region" description="Helical" evidence="5">
    <location>
        <begin position="73"/>
        <end position="92"/>
    </location>
</feature>
<keyword evidence="3 5" id="KW-1133">Transmembrane helix</keyword>
<evidence type="ECO:0000256" key="2">
    <source>
        <dbReference type="ARBA" id="ARBA00022692"/>
    </source>
</evidence>
<evidence type="ECO:0000256" key="3">
    <source>
        <dbReference type="ARBA" id="ARBA00022989"/>
    </source>
</evidence>
<dbReference type="Gene3D" id="1.20.1510.10">
    <property type="entry name" value="Cation efflux protein transmembrane domain"/>
    <property type="match status" value="1"/>
</dbReference>